<keyword evidence="1" id="KW-0472">Membrane</keyword>
<sequence>MSEASQRLATLWAAIPSMSKKCLVFIGIVFTAIAVISRLTPHPWNFTPMGALFIFSGFILPRRYLALPLLAQLATDLVIGTYDWRIMASVYGCYLAVAFTAYALKRRYSFFTILITSLAGSLAFFFITNAAVWLWSGMYQTDFSGLASSYLAGIPFFRNSLSGDLFYSAVFFGLYEVALWFAPHPRPDLCSRRGMEICSSLTEES</sequence>
<proteinExistence type="predicted"/>
<evidence type="ECO:0008006" key="4">
    <source>
        <dbReference type="Google" id="ProtNLM"/>
    </source>
</evidence>
<keyword evidence="1" id="KW-1133">Transmembrane helix</keyword>
<dbReference type="STRING" id="1798553.A3H70_04105"/>
<feature type="transmembrane region" description="Helical" evidence="1">
    <location>
        <begin position="18"/>
        <end position="37"/>
    </location>
</feature>
<organism evidence="2 3">
    <name type="scientific">Candidatus Komeilibacteria bacterium RIFCSPLOWO2_02_FULL_48_11</name>
    <dbReference type="NCBI Taxonomy" id="1798553"/>
    <lineage>
        <taxon>Bacteria</taxon>
        <taxon>Candidatus Komeiliibacteriota</taxon>
    </lineage>
</organism>
<evidence type="ECO:0000256" key="1">
    <source>
        <dbReference type="SAM" id="Phobius"/>
    </source>
</evidence>
<evidence type="ECO:0000313" key="2">
    <source>
        <dbReference type="EMBL" id="OGY90972.1"/>
    </source>
</evidence>
<dbReference type="AlphaFoldDB" id="A0A1G2BPB7"/>
<comment type="caution">
    <text evidence="2">The sequence shown here is derived from an EMBL/GenBank/DDBJ whole genome shotgun (WGS) entry which is preliminary data.</text>
</comment>
<dbReference type="Pfam" id="PF20221">
    <property type="entry name" value="DUF6580"/>
    <property type="match status" value="1"/>
</dbReference>
<feature type="transmembrane region" description="Helical" evidence="1">
    <location>
        <begin position="44"/>
        <end position="64"/>
    </location>
</feature>
<evidence type="ECO:0000313" key="3">
    <source>
        <dbReference type="Proteomes" id="UP000178109"/>
    </source>
</evidence>
<dbReference type="EMBL" id="MHKO01000056">
    <property type="protein sequence ID" value="OGY90972.1"/>
    <property type="molecule type" value="Genomic_DNA"/>
</dbReference>
<name>A0A1G2BPB7_9BACT</name>
<keyword evidence="1" id="KW-0812">Transmembrane</keyword>
<protein>
    <recommendedName>
        <fullName evidence="4">Rod shape-determining protein MreD</fullName>
    </recommendedName>
</protein>
<feature type="transmembrane region" description="Helical" evidence="1">
    <location>
        <begin position="84"/>
        <end position="104"/>
    </location>
</feature>
<accession>A0A1G2BPB7</accession>
<dbReference type="InterPro" id="IPR046487">
    <property type="entry name" value="DUF6580"/>
</dbReference>
<dbReference type="Proteomes" id="UP000178109">
    <property type="component" value="Unassembled WGS sequence"/>
</dbReference>
<feature type="transmembrane region" description="Helical" evidence="1">
    <location>
        <begin position="165"/>
        <end position="183"/>
    </location>
</feature>
<reference evidence="2 3" key="1">
    <citation type="journal article" date="2016" name="Nat. Commun.">
        <title>Thousands of microbial genomes shed light on interconnected biogeochemical processes in an aquifer system.</title>
        <authorList>
            <person name="Anantharaman K."/>
            <person name="Brown C.T."/>
            <person name="Hug L.A."/>
            <person name="Sharon I."/>
            <person name="Castelle C.J."/>
            <person name="Probst A.J."/>
            <person name="Thomas B.C."/>
            <person name="Singh A."/>
            <person name="Wilkins M.J."/>
            <person name="Karaoz U."/>
            <person name="Brodie E.L."/>
            <person name="Williams K.H."/>
            <person name="Hubbard S.S."/>
            <person name="Banfield J.F."/>
        </authorList>
    </citation>
    <scope>NUCLEOTIDE SEQUENCE [LARGE SCALE GENOMIC DNA]</scope>
</reference>
<feature type="transmembrane region" description="Helical" evidence="1">
    <location>
        <begin position="111"/>
        <end position="135"/>
    </location>
</feature>
<gene>
    <name evidence="2" type="ORF">A3H70_04105</name>
</gene>